<accession>W5YUQ8</accession>
<dbReference type="EMBL" id="CP007151">
    <property type="protein sequence ID" value="AHI30228.1"/>
    <property type="molecule type" value="Genomic_DNA"/>
</dbReference>
<dbReference type="RefSeq" id="WP_236744134.1">
    <property type="nucleotide sequence ID" value="NZ_CP007151.1"/>
</dbReference>
<sequence>MNTQKLLNIALDGIDTLAIAWTNTASPARLTATTLRPFWQPSRNTLRASGTAFRPKWIVAVRRLNT</sequence>
<evidence type="ECO:0000313" key="1">
    <source>
        <dbReference type="EMBL" id="AHI30228.1"/>
    </source>
</evidence>
<protein>
    <submittedName>
        <fullName evidence="1">Uncharacterized protein</fullName>
    </submittedName>
</protein>
<dbReference type="KEGG" id="msx:AU14_15910"/>
<evidence type="ECO:0000313" key="2">
    <source>
        <dbReference type="Proteomes" id="UP000061489"/>
    </source>
</evidence>
<name>W5YUQ8_9GAMM</name>
<reference evidence="1 2" key="1">
    <citation type="journal article" date="2014" name="Genome Announc.">
        <title>Draft Genome Sequences of Marinobacter similis A3d10T and Marinobacter salarius R9SW1T.</title>
        <authorList>
            <person name="Ivanova E.P."/>
            <person name="Ng H.J."/>
            <person name="Webb H.K."/>
            <person name="Feng G."/>
            <person name="Oshima K."/>
            <person name="Hattori M."/>
            <person name="Ohkuma M."/>
            <person name="Sergeev A.F."/>
            <person name="Mikhailov V.V."/>
            <person name="Crawford R.J."/>
            <person name="Sawabe T."/>
        </authorList>
    </citation>
    <scope>NUCLEOTIDE SEQUENCE [LARGE SCALE GENOMIC DNA]</scope>
    <source>
        <strain evidence="1 2">A3d10</strain>
    </source>
</reference>
<dbReference type="AlphaFoldDB" id="W5YUQ8"/>
<organism evidence="1 2">
    <name type="scientific">Marinobacter similis</name>
    <dbReference type="NCBI Taxonomy" id="1420916"/>
    <lineage>
        <taxon>Bacteria</taxon>
        <taxon>Pseudomonadati</taxon>
        <taxon>Pseudomonadota</taxon>
        <taxon>Gammaproteobacteria</taxon>
        <taxon>Pseudomonadales</taxon>
        <taxon>Marinobacteraceae</taxon>
        <taxon>Marinobacter</taxon>
    </lineage>
</organism>
<dbReference type="HOGENOM" id="CLU_2826077_0_0_6"/>
<dbReference type="Proteomes" id="UP000061489">
    <property type="component" value="Chromosome"/>
</dbReference>
<gene>
    <name evidence="1" type="ORF">AU14_15910</name>
</gene>
<proteinExistence type="predicted"/>
<keyword evidence="2" id="KW-1185">Reference proteome</keyword>